<gene>
    <name evidence="1" type="ORF">SE15_03240</name>
</gene>
<comment type="caution">
    <text evidence="1">The sequence shown here is derived from an EMBL/GenBank/DDBJ whole genome shotgun (WGS) entry which is preliminary data.</text>
</comment>
<evidence type="ECO:0000313" key="1">
    <source>
        <dbReference type="EMBL" id="KPL84192.1"/>
    </source>
</evidence>
<dbReference type="RefSeq" id="WP_054520656.1">
    <property type="nucleotide sequence ID" value="NZ_LGKO01000002.1"/>
</dbReference>
<protein>
    <submittedName>
        <fullName evidence="1">Uncharacterized protein</fullName>
    </submittedName>
</protein>
<sequence length="93" mass="10700">MNRIERTGRNAERIEELRRLSPLGFCPNCHMVMGIEEAFVSNSHLRCGNCGNVENIRRVTPEEAYVILDTDLLAMFSTSLKIQEIGEPPYMWE</sequence>
<proteinExistence type="predicted"/>
<evidence type="ECO:0000313" key="2">
    <source>
        <dbReference type="Proteomes" id="UP000050544"/>
    </source>
</evidence>
<dbReference type="Proteomes" id="UP000050544">
    <property type="component" value="Unassembled WGS sequence"/>
</dbReference>
<name>A0A0P6XN13_9CHLR</name>
<keyword evidence="2" id="KW-1185">Reference proteome</keyword>
<organism evidence="1 2">
    <name type="scientific">Thermanaerothrix daxensis</name>
    <dbReference type="NCBI Taxonomy" id="869279"/>
    <lineage>
        <taxon>Bacteria</taxon>
        <taxon>Bacillati</taxon>
        <taxon>Chloroflexota</taxon>
        <taxon>Anaerolineae</taxon>
        <taxon>Anaerolineales</taxon>
        <taxon>Anaerolineaceae</taxon>
        <taxon>Thermanaerothrix</taxon>
    </lineage>
</organism>
<reference evidence="1 2" key="1">
    <citation type="submission" date="2015-07" db="EMBL/GenBank/DDBJ databases">
        <title>Whole genome sequence of Thermanaerothrix daxensis DSM 23592.</title>
        <authorList>
            <person name="Hemp J."/>
            <person name="Ward L.M."/>
            <person name="Pace L.A."/>
            <person name="Fischer W.W."/>
        </authorList>
    </citation>
    <scope>NUCLEOTIDE SEQUENCE [LARGE SCALE GENOMIC DNA]</scope>
    <source>
        <strain evidence="1 2">GNS-1</strain>
    </source>
</reference>
<dbReference type="STRING" id="869279.SE15_03240"/>
<accession>A0A0P6XN13</accession>
<dbReference type="EMBL" id="LGKO01000002">
    <property type="protein sequence ID" value="KPL84192.1"/>
    <property type="molecule type" value="Genomic_DNA"/>
</dbReference>
<dbReference type="AlphaFoldDB" id="A0A0P6XN13"/>